<dbReference type="SUPFAM" id="SSF52172">
    <property type="entry name" value="CheY-like"/>
    <property type="match status" value="2"/>
</dbReference>
<dbReference type="InterPro" id="IPR003594">
    <property type="entry name" value="HATPase_dom"/>
</dbReference>
<keyword evidence="7" id="KW-0902">Two-component regulatory system</keyword>
<dbReference type="Gene3D" id="3.30.565.10">
    <property type="entry name" value="Histidine kinase-like ATPase, C-terminal domain"/>
    <property type="match status" value="1"/>
</dbReference>
<evidence type="ECO:0000256" key="5">
    <source>
        <dbReference type="ARBA" id="ARBA00022679"/>
    </source>
</evidence>
<dbReference type="AlphaFoldDB" id="A0A4Z0BE54"/>
<feature type="domain" description="Response regulatory" evidence="11">
    <location>
        <begin position="534"/>
        <end position="649"/>
    </location>
</feature>
<feature type="domain" description="Response regulatory" evidence="11">
    <location>
        <begin position="658"/>
        <end position="767"/>
    </location>
</feature>
<dbReference type="SMART" id="SM00448">
    <property type="entry name" value="REC"/>
    <property type="match status" value="2"/>
</dbReference>
<dbReference type="InterPro" id="IPR003018">
    <property type="entry name" value="GAF"/>
</dbReference>
<dbReference type="GO" id="GO:0005886">
    <property type="term" value="C:plasma membrane"/>
    <property type="evidence" value="ECO:0007669"/>
    <property type="project" value="UniProtKB-SubCell"/>
</dbReference>
<dbReference type="InterPro" id="IPR035965">
    <property type="entry name" value="PAS-like_dom_sf"/>
</dbReference>
<dbReference type="PANTHER" id="PTHR43047:SF72">
    <property type="entry name" value="OSMOSENSING HISTIDINE PROTEIN KINASE SLN1"/>
    <property type="match status" value="1"/>
</dbReference>
<keyword evidence="6" id="KW-0418">Kinase</keyword>
<evidence type="ECO:0000256" key="4">
    <source>
        <dbReference type="ARBA" id="ARBA00022553"/>
    </source>
</evidence>
<evidence type="ECO:0000256" key="7">
    <source>
        <dbReference type="ARBA" id="ARBA00023012"/>
    </source>
</evidence>
<dbReference type="InterPro" id="IPR036890">
    <property type="entry name" value="HATPase_C_sf"/>
</dbReference>
<dbReference type="CDD" id="cd00156">
    <property type="entry name" value="REC"/>
    <property type="match status" value="2"/>
</dbReference>
<evidence type="ECO:0000256" key="9">
    <source>
        <dbReference type="PROSITE-ProRule" id="PRU00169"/>
    </source>
</evidence>
<reference evidence="12 13" key="1">
    <citation type="submission" date="2019-03" db="EMBL/GenBank/DDBJ databases">
        <title>Ramlibacter sp. 18x22-1, whole genome shotgun sequence.</title>
        <authorList>
            <person name="Zhang X."/>
            <person name="Feng G."/>
            <person name="Zhu H."/>
        </authorList>
    </citation>
    <scope>NUCLEOTIDE SEQUENCE [LARGE SCALE GENOMIC DNA]</scope>
    <source>
        <strain evidence="12 13">18x22-1</strain>
    </source>
</reference>
<dbReference type="SMART" id="SM00387">
    <property type="entry name" value="HATPase_c"/>
    <property type="match status" value="1"/>
</dbReference>
<dbReference type="GO" id="GO:0000155">
    <property type="term" value="F:phosphorelay sensor kinase activity"/>
    <property type="evidence" value="ECO:0007669"/>
    <property type="project" value="InterPro"/>
</dbReference>
<dbReference type="Gene3D" id="3.30.450.20">
    <property type="entry name" value="PAS domain"/>
    <property type="match status" value="1"/>
</dbReference>
<comment type="subcellular location">
    <subcellularLocation>
        <location evidence="2">Cell inner membrane</location>
        <topology evidence="2">Multi-pass membrane protein</topology>
    </subcellularLocation>
</comment>
<comment type="caution">
    <text evidence="12">The sequence shown here is derived from an EMBL/GenBank/DDBJ whole genome shotgun (WGS) entry which is preliminary data.</text>
</comment>
<dbReference type="InterPro" id="IPR003661">
    <property type="entry name" value="HisK_dim/P_dom"/>
</dbReference>
<dbReference type="Pfam" id="PF13426">
    <property type="entry name" value="PAS_9"/>
    <property type="match status" value="1"/>
</dbReference>
<evidence type="ECO:0000313" key="12">
    <source>
        <dbReference type="EMBL" id="TFY96178.1"/>
    </source>
</evidence>
<keyword evidence="8" id="KW-0472">Membrane</keyword>
<dbReference type="SUPFAM" id="SSF55781">
    <property type="entry name" value="GAF domain-like"/>
    <property type="match status" value="1"/>
</dbReference>
<dbReference type="Gene3D" id="3.40.50.2300">
    <property type="match status" value="2"/>
</dbReference>
<dbReference type="InterPro" id="IPR029016">
    <property type="entry name" value="GAF-like_dom_sf"/>
</dbReference>
<evidence type="ECO:0000313" key="13">
    <source>
        <dbReference type="Proteomes" id="UP000297839"/>
    </source>
</evidence>
<dbReference type="Gene3D" id="3.30.450.40">
    <property type="match status" value="1"/>
</dbReference>
<dbReference type="Proteomes" id="UP000297839">
    <property type="component" value="Unassembled WGS sequence"/>
</dbReference>
<evidence type="ECO:0000259" key="10">
    <source>
        <dbReference type="PROSITE" id="PS50109"/>
    </source>
</evidence>
<feature type="domain" description="Histidine kinase" evidence="10">
    <location>
        <begin position="301"/>
        <end position="523"/>
    </location>
</feature>
<dbReference type="NCBIfam" id="TIGR00229">
    <property type="entry name" value="sensory_box"/>
    <property type="match status" value="1"/>
</dbReference>
<dbReference type="InterPro" id="IPR001789">
    <property type="entry name" value="Sig_transdc_resp-reg_receiver"/>
</dbReference>
<dbReference type="RefSeq" id="WP_135251752.1">
    <property type="nucleotide sequence ID" value="NZ_SMLK01000014.1"/>
</dbReference>
<dbReference type="InterPro" id="IPR004358">
    <property type="entry name" value="Sig_transdc_His_kin-like_C"/>
</dbReference>
<dbReference type="CDD" id="cd00130">
    <property type="entry name" value="PAS"/>
    <property type="match status" value="1"/>
</dbReference>
<evidence type="ECO:0000256" key="6">
    <source>
        <dbReference type="ARBA" id="ARBA00022777"/>
    </source>
</evidence>
<proteinExistence type="predicted"/>
<evidence type="ECO:0000256" key="1">
    <source>
        <dbReference type="ARBA" id="ARBA00000085"/>
    </source>
</evidence>
<dbReference type="FunFam" id="3.30.565.10:FF:000006">
    <property type="entry name" value="Sensor histidine kinase WalK"/>
    <property type="match status" value="1"/>
</dbReference>
<dbReference type="Pfam" id="PF00072">
    <property type="entry name" value="Response_reg"/>
    <property type="match status" value="2"/>
</dbReference>
<dbReference type="Pfam" id="PF01590">
    <property type="entry name" value="GAF"/>
    <property type="match status" value="1"/>
</dbReference>
<dbReference type="SMART" id="SM00091">
    <property type="entry name" value="PAS"/>
    <property type="match status" value="1"/>
</dbReference>
<accession>A0A4Z0BE54</accession>
<dbReference type="CDD" id="cd00082">
    <property type="entry name" value="HisKA"/>
    <property type="match status" value="1"/>
</dbReference>
<keyword evidence="4 9" id="KW-0597">Phosphoprotein</keyword>
<dbReference type="GO" id="GO:0009927">
    <property type="term" value="F:histidine phosphotransfer kinase activity"/>
    <property type="evidence" value="ECO:0007669"/>
    <property type="project" value="TreeGrafter"/>
</dbReference>
<dbReference type="PRINTS" id="PR00344">
    <property type="entry name" value="BCTRLSENSOR"/>
</dbReference>
<dbReference type="InterPro" id="IPR011006">
    <property type="entry name" value="CheY-like_superfamily"/>
</dbReference>
<evidence type="ECO:0000256" key="2">
    <source>
        <dbReference type="ARBA" id="ARBA00004429"/>
    </source>
</evidence>
<dbReference type="PROSITE" id="PS50110">
    <property type="entry name" value="RESPONSE_REGULATORY"/>
    <property type="match status" value="2"/>
</dbReference>
<organism evidence="12 13">
    <name type="scientific">Ramlibacter humi</name>
    <dbReference type="NCBI Taxonomy" id="2530451"/>
    <lineage>
        <taxon>Bacteria</taxon>
        <taxon>Pseudomonadati</taxon>
        <taxon>Pseudomonadota</taxon>
        <taxon>Betaproteobacteria</taxon>
        <taxon>Burkholderiales</taxon>
        <taxon>Comamonadaceae</taxon>
        <taxon>Ramlibacter</taxon>
    </lineage>
</organism>
<feature type="modified residue" description="4-aspartylphosphate" evidence="9">
    <location>
        <position position="583"/>
    </location>
</feature>
<evidence type="ECO:0000256" key="3">
    <source>
        <dbReference type="ARBA" id="ARBA00012438"/>
    </source>
</evidence>
<dbReference type="FunFam" id="1.10.287.130:FF:000001">
    <property type="entry name" value="Two-component sensor histidine kinase"/>
    <property type="match status" value="1"/>
</dbReference>
<dbReference type="SMART" id="SM00388">
    <property type="entry name" value="HisKA"/>
    <property type="match status" value="1"/>
</dbReference>
<dbReference type="Pfam" id="PF00512">
    <property type="entry name" value="HisKA"/>
    <property type="match status" value="1"/>
</dbReference>
<dbReference type="SUPFAM" id="SSF55785">
    <property type="entry name" value="PYP-like sensor domain (PAS domain)"/>
    <property type="match status" value="1"/>
</dbReference>
<gene>
    <name evidence="12" type="ORF">EZ216_20950</name>
</gene>
<dbReference type="Pfam" id="PF02518">
    <property type="entry name" value="HATPase_c"/>
    <property type="match status" value="1"/>
</dbReference>
<feature type="modified residue" description="4-aspartylphosphate" evidence="9">
    <location>
        <position position="706"/>
    </location>
</feature>
<dbReference type="OrthoDB" id="9810730at2"/>
<dbReference type="SUPFAM" id="SSF55874">
    <property type="entry name" value="ATPase domain of HSP90 chaperone/DNA topoisomerase II/histidine kinase"/>
    <property type="match status" value="1"/>
</dbReference>
<keyword evidence="5" id="KW-0808">Transferase</keyword>
<protein>
    <recommendedName>
        <fullName evidence="3">histidine kinase</fullName>
        <ecNumber evidence="3">2.7.13.3</ecNumber>
    </recommendedName>
</protein>
<dbReference type="InterPro" id="IPR000014">
    <property type="entry name" value="PAS"/>
</dbReference>
<evidence type="ECO:0000256" key="8">
    <source>
        <dbReference type="ARBA" id="ARBA00023136"/>
    </source>
</evidence>
<name>A0A4Z0BE54_9BURK</name>
<evidence type="ECO:0000259" key="11">
    <source>
        <dbReference type="PROSITE" id="PS50110"/>
    </source>
</evidence>
<dbReference type="InterPro" id="IPR005467">
    <property type="entry name" value="His_kinase_dom"/>
</dbReference>
<keyword evidence="13" id="KW-1185">Reference proteome</keyword>
<dbReference type="PANTHER" id="PTHR43047">
    <property type="entry name" value="TWO-COMPONENT HISTIDINE PROTEIN KINASE"/>
    <property type="match status" value="1"/>
</dbReference>
<sequence length="778" mass="83509">MLEPPFPPDEAARLAELHRLHVLDTLAEERFDRITRTAQRMFGVPIALISLIDANRQWFKSRQGITDSQTPRRESFCAHAILQDGPLVITDATADPRFADNPNVTGPLQVRAYAGQQLHGRGGARLGTLCLIDSKRREFSADDLAALRDLAAWAELELNIYSIEQATLVAREKEEKLQAILDNAGDGIVTLSAEGAIETFNVAAWAMFGGSVEVIGQSVFDWVAPESRDAVLAAFTGGDIAPGSEGSVRREVACLRADGSTFPAEIVVTRLRNPKPGWTLIVRDASERKRVEKMKNEFISTVSHELRTPLTSVRGSLGLVLGGAVGEVPAQARSLLDIAAKNCDRLVRLINDMLDIEKIESGHMRLEMAPQQLLPLAKQAIATTESFAQQFRVQLRLQAEAVDARVMGDADRLTQVLVNLLSNAAKFSPEGGGVDVGLAWADASQSRVRMTVADRGAGIPPELADKLFGRFVQGDASDARAKPGTGLGLAISKAIVERLGGRIGFEPREGGGTAFFVDLPALPRPGAPAARQASVLVCEDDPDIARLVTMLLERGGLHAEVAGSAAEARKKLASQAWRAMTLDIGLPGEDGLSLLRWVRSQPATADLPVVVLSASDRPDGASAAAFGAMDWLAKPIDEDRLLSAIRQAMRGAKRERPALLHVEDDPDLRRVVAAMVGPGCDTVAASTLDEARRQLALRAFDLILLDLQLPDGNASELLASLPPPNTATPVVIFSGTETGAPLAAQVRSALVKSRTPADELLALLNRLIGRREQHNPAP</sequence>
<dbReference type="Gene3D" id="1.10.287.130">
    <property type="match status" value="1"/>
</dbReference>
<dbReference type="InterPro" id="IPR036097">
    <property type="entry name" value="HisK_dim/P_sf"/>
</dbReference>
<dbReference type="EMBL" id="SMLK01000014">
    <property type="protein sequence ID" value="TFY96178.1"/>
    <property type="molecule type" value="Genomic_DNA"/>
</dbReference>
<dbReference type="SUPFAM" id="SSF47384">
    <property type="entry name" value="Homodimeric domain of signal transducing histidine kinase"/>
    <property type="match status" value="1"/>
</dbReference>
<dbReference type="EC" id="2.7.13.3" evidence="3"/>
<dbReference type="SMART" id="SM00065">
    <property type="entry name" value="GAF"/>
    <property type="match status" value="1"/>
</dbReference>
<dbReference type="PROSITE" id="PS50109">
    <property type="entry name" value="HIS_KIN"/>
    <property type="match status" value="1"/>
</dbReference>
<comment type="catalytic activity">
    <reaction evidence="1">
        <text>ATP + protein L-histidine = ADP + protein N-phospho-L-histidine.</text>
        <dbReference type="EC" id="2.7.13.3"/>
    </reaction>
</comment>